<gene>
    <name evidence="2" type="ORF">AFM12_15470</name>
</gene>
<evidence type="ECO:0000313" key="3">
    <source>
        <dbReference type="Proteomes" id="UP000050454"/>
    </source>
</evidence>
<dbReference type="AlphaFoldDB" id="A0A0P7BS21"/>
<dbReference type="RefSeq" id="WP_055149881.1">
    <property type="nucleotide sequence ID" value="NZ_JXSZ01000012.1"/>
</dbReference>
<keyword evidence="3" id="KW-1185">Reference proteome</keyword>
<dbReference type="OrthoDB" id="1523667at2"/>
<dbReference type="EMBL" id="LGTQ01000012">
    <property type="protein sequence ID" value="KPM47203.1"/>
    <property type="molecule type" value="Genomic_DNA"/>
</dbReference>
<protein>
    <recommendedName>
        <fullName evidence="4">Outer membrane protein beta-barrel domain-containing protein</fullName>
    </recommendedName>
</protein>
<feature type="signal peptide" evidence="1">
    <location>
        <begin position="1"/>
        <end position="19"/>
    </location>
</feature>
<dbReference type="Proteomes" id="UP000050454">
    <property type="component" value="Unassembled WGS sequence"/>
</dbReference>
<keyword evidence="1" id="KW-0732">Signal</keyword>
<dbReference type="STRING" id="1605367.AFM12_15470"/>
<feature type="chain" id="PRO_5006136146" description="Outer membrane protein beta-barrel domain-containing protein" evidence="1">
    <location>
        <begin position="20"/>
        <end position="259"/>
    </location>
</feature>
<evidence type="ECO:0000256" key="1">
    <source>
        <dbReference type="SAM" id="SignalP"/>
    </source>
</evidence>
<accession>A0A0P7BS21</accession>
<sequence>MTKSKVYFFLIAFFAFASARGQLGDSSTEESDQMDSKYFAYGVTTNTHSGILGGLVFRSSTPINTDRRLPVHRYIALEAVNLKHPKESTSSNPALGAKFIFGKTNYFFVVRPEYGREWYFFKKNGDSSIGLSGILAVGPSIGIQKPYYIKYGRDAGEAAILTQYDPDIHTDYNSIRGSSSIWQGFLNNSKINPGIHIKAATSIDMSTFGDNITGFELGTTLELFTREPEIISPKLSTNAKAYATAYLTLYFGNKRLIKK</sequence>
<reference evidence="2 3" key="1">
    <citation type="submission" date="2015-07" db="EMBL/GenBank/DDBJ databases">
        <title>The draft genome sequence of Leadbetterella sp. JN14-9.</title>
        <authorList>
            <person name="Liu Y."/>
            <person name="Du J."/>
            <person name="Shao Z."/>
        </authorList>
    </citation>
    <scope>NUCLEOTIDE SEQUENCE [LARGE SCALE GENOMIC DNA]</scope>
    <source>
        <strain evidence="2 3">JN14-9</strain>
    </source>
</reference>
<proteinExistence type="predicted"/>
<name>A0A0P7BS21_9BACT</name>
<organism evidence="2 3">
    <name type="scientific">Jiulongibacter sediminis</name>
    <dbReference type="NCBI Taxonomy" id="1605367"/>
    <lineage>
        <taxon>Bacteria</taxon>
        <taxon>Pseudomonadati</taxon>
        <taxon>Bacteroidota</taxon>
        <taxon>Cytophagia</taxon>
        <taxon>Cytophagales</taxon>
        <taxon>Leadbetterellaceae</taxon>
        <taxon>Jiulongibacter</taxon>
    </lineage>
</organism>
<evidence type="ECO:0008006" key="4">
    <source>
        <dbReference type="Google" id="ProtNLM"/>
    </source>
</evidence>
<comment type="caution">
    <text evidence="2">The sequence shown here is derived from an EMBL/GenBank/DDBJ whole genome shotgun (WGS) entry which is preliminary data.</text>
</comment>
<evidence type="ECO:0000313" key="2">
    <source>
        <dbReference type="EMBL" id="KPM47203.1"/>
    </source>
</evidence>